<name>A0A0R1UDM7_9LACO</name>
<dbReference type="Gene3D" id="3.40.50.1820">
    <property type="entry name" value="alpha/beta hydrolase"/>
    <property type="match status" value="1"/>
</dbReference>
<dbReference type="InterPro" id="IPR029058">
    <property type="entry name" value="AB_hydrolase_fold"/>
</dbReference>
<comment type="caution">
    <text evidence="2">The sequence shown here is derived from an EMBL/GenBank/DDBJ whole genome shotgun (WGS) entry which is preliminary data.</text>
</comment>
<organism evidence="2 3">
    <name type="scientific">Lactobacillus kalixensis DSM 16043</name>
    <dbReference type="NCBI Taxonomy" id="1423763"/>
    <lineage>
        <taxon>Bacteria</taxon>
        <taxon>Bacillati</taxon>
        <taxon>Bacillota</taxon>
        <taxon>Bacilli</taxon>
        <taxon>Lactobacillales</taxon>
        <taxon>Lactobacillaceae</taxon>
        <taxon>Lactobacillus</taxon>
    </lineage>
</organism>
<dbReference type="EMBL" id="AZFM01000001">
    <property type="protein sequence ID" value="KRL91513.1"/>
    <property type="molecule type" value="Genomic_DNA"/>
</dbReference>
<dbReference type="Proteomes" id="UP000051036">
    <property type="component" value="Unassembled WGS sequence"/>
</dbReference>
<accession>A0A0R1UDM7</accession>
<dbReference type="AlphaFoldDB" id="A0A0R1UDM7"/>
<gene>
    <name evidence="2" type="ORF">FC46_GL000062</name>
</gene>
<protein>
    <recommendedName>
        <fullName evidence="4">Serine aminopeptidase S33 domain-containing protein</fullName>
    </recommendedName>
</protein>
<dbReference type="SUPFAM" id="SSF53474">
    <property type="entry name" value="alpha/beta-Hydrolases"/>
    <property type="match status" value="1"/>
</dbReference>
<keyword evidence="1" id="KW-0732">Signal</keyword>
<keyword evidence="3" id="KW-1185">Reference proteome</keyword>
<reference evidence="2 3" key="1">
    <citation type="journal article" date="2015" name="Genome Announc.">
        <title>Expanding the biotechnology potential of lactobacilli through comparative genomics of 213 strains and associated genera.</title>
        <authorList>
            <person name="Sun Z."/>
            <person name="Harris H.M."/>
            <person name="McCann A."/>
            <person name="Guo C."/>
            <person name="Argimon S."/>
            <person name="Zhang W."/>
            <person name="Yang X."/>
            <person name="Jeffery I.B."/>
            <person name="Cooney J.C."/>
            <person name="Kagawa T.F."/>
            <person name="Liu W."/>
            <person name="Song Y."/>
            <person name="Salvetti E."/>
            <person name="Wrobel A."/>
            <person name="Rasinkangas P."/>
            <person name="Parkhill J."/>
            <person name="Rea M.C."/>
            <person name="O'Sullivan O."/>
            <person name="Ritari J."/>
            <person name="Douillard F.P."/>
            <person name="Paul Ross R."/>
            <person name="Yang R."/>
            <person name="Briner A.E."/>
            <person name="Felis G.E."/>
            <person name="de Vos W.M."/>
            <person name="Barrangou R."/>
            <person name="Klaenhammer T.R."/>
            <person name="Caufield P.W."/>
            <person name="Cui Y."/>
            <person name="Zhang H."/>
            <person name="O'Toole P.W."/>
        </authorList>
    </citation>
    <scope>NUCLEOTIDE SEQUENCE [LARGE SCALE GENOMIC DNA]</scope>
    <source>
        <strain evidence="2 3">DSM 16043</strain>
    </source>
</reference>
<dbReference type="STRING" id="1423763.FC46_GL000062"/>
<dbReference type="RefSeq" id="WP_057797048.1">
    <property type="nucleotide sequence ID" value="NZ_AZFM01000001.1"/>
</dbReference>
<evidence type="ECO:0000313" key="2">
    <source>
        <dbReference type="EMBL" id="KRL91513.1"/>
    </source>
</evidence>
<dbReference type="PATRIC" id="fig|1423763.3.peg.61"/>
<dbReference type="OrthoDB" id="9780269at2"/>
<feature type="chain" id="PRO_5006411603" description="Serine aminopeptidase S33 domain-containing protein" evidence="1">
    <location>
        <begin position="22"/>
        <end position="123"/>
    </location>
</feature>
<feature type="signal peptide" evidence="1">
    <location>
        <begin position="1"/>
        <end position="21"/>
    </location>
</feature>
<evidence type="ECO:0000313" key="3">
    <source>
        <dbReference type="Proteomes" id="UP000051036"/>
    </source>
</evidence>
<sequence>MSVLVALISLLIIACSNPNTAESKTENSNRASKITSQVWQIKNGKETIYGHIYQPKKTHGKMKVAILSHGFGESEEQMKPYAQNLARRGYFAYAYDFPGGSLSGRSKGRDMTQMSILLKKRTF</sequence>
<proteinExistence type="predicted"/>
<evidence type="ECO:0000256" key="1">
    <source>
        <dbReference type="SAM" id="SignalP"/>
    </source>
</evidence>
<evidence type="ECO:0008006" key="4">
    <source>
        <dbReference type="Google" id="ProtNLM"/>
    </source>
</evidence>